<keyword evidence="1" id="KW-0802">TPR repeat</keyword>
<proteinExistence type="predicted"/>
<evidence type="ECO:0000259" key="2">
    <source>
        <dbReference type="PROSITE" id="PS50943"/>
    </source>
</evidence>
<evidence type="ECO:0000313" key="4">
    <source>
        <dbReference type="Proteomes" id="UP000432715"/>
    </source>
</evidence>
<dbReference type="SMART" id="SM00028">
    <property type="entry name" value="TPR"/>
    <property type="match status" value="5"/>
</dbReference>
<keyword evidence="4" id="KW-1185">Reference proteome</keyword>
<dbReference type="CDD" id="cd00093">
    <property type="entry name" value="HTH_XRE"/>
    <property type="match status" value="1"/>
</dbReference>
<organism evidence="3 4">
    <name type="scientific">Alkaliphilus pronyensis</name>
    <dbReference type="NCBI Taxonomy" id="1482732"/>
    <lineage>
        <taxon>Bacteria</taxon>
        <taxon>Bacillati</taxon>
        <taxon>Bacillota</taxon>
        <taxon>Clostridia</taxon>
        <taxon>Peptostreptococcales</taxon>
        <taxon>Natronincolaceae</taxon>
        <taxon>Alkaliphilus</taxon>
    </lineage>
</organism>
<feature type="domain" description="HTH cro/C1-type" evidence="2">
    <location>
        <begin position="10"/>
        <end position="63"/>
    </location>
</feature>
<accession>A0A6I0F552</accession>
<dbReference type="SMART" id="SM00530">
    <property type="entry name" value="HTH_XRE"/>
    <property type="match status" value="1"/>
</dbReference>
<evidence type="ECO:0000256" key="1">
    <source>
        <dbReference type="PROSITE-ProRule" id="PRU00339"/>
    </source>
</evidence>
<dbReference type="InterPro" id="IPR001387">
    <property type="entry name" value="Cro/C1-type_HTH"/>
</dbReference>
<name>A0A6I0F552_9FIRM</name>
<feature type="repeat" description="TPR" evidence="1">
    <location>
        <begin position="127"/>
        <end position="160"/>
    </location>
</feature>
<dbReference type="Gene3D" id="1.10.260.40">
    <property type="entry name" value="lambda repressor-like DNA-binding domains"/>
    <property type="match status" value="1"/>
</dbReference>
<dbReference type="Proteomes" id="UP000432715">
    <property type="component" value="Unassembled WGS sequence"/>
</dbReference>
<dbReference type="InterPro" id="IPR019734">
    <property type="entry name" value="TPR_rpt"/>
</dbReference>
<gene>
    <name evidence="3" type="ORF">F8154_02505</name>
</gene>
<protein>
    <submittedName>
        <fullName evidence="3">Helix-turn-helix transcriptional regulator</fullName>
    </submittedName>
</protein>
<dbReference type="AlphaFoldDB" id="A0A6I0F552"/>
<dbReference type="PROSITE" id="PS50943">
    <property type="entry name" value="HTH_CROC1"/>
    <property type="match status" value="1"/>
</dbReference>
<dbReference type="Gene3D" id="1.25.40.10">
    <property type="entry name" value="Tetratricopeptide repeat domain"/>
    <property type="match status" value="1"/>
</dbReference>
<dbReference type="EMBL" id="WBZC01000009">
    <property type="protein sequence ID" value="KAB3537700.1"/>
    <property type="molecule type" value="Genomic_DNA"/>
</dbReference>
<dbReference type="InterPro" id="IPR010982">
    <property type="entry name" value="Lambda_DNA-bd_dom_sf"/>
</dbReference>
<dbReference type="SUPFAM" id="SSF48452">
    <property type="entry name" value="TPR-like"/>
    <property type="match status" value="2"/>
</dbReference>
<dbReference type="RefSeq" id="WP_151860015.1">
    <property type="nucleotide sequence ID" value="NZ_WBZC01000009.1"/>
</dbReference>
<evidence type="ECO:0000313" key="3">
    <source>
        <dbReference type="EMBL" id="KAB3537700.1"/>
    </source>
</evidence>
<dbReference type="Pfam" id="PF12844">
    <property type="entry name" value="HTH_19"/>
    <property type="match status" value="1"/>
</dbReference>
<dbReference type="OrthoDB" id="5516148at2"/>
<dbReference type="Pfam" id="PF13424">
    <property type="entry name" value="TPR_12"/>
    <property type="match status" value="1"/>
</dbReference>
<dbReference type="PROSITE" id="PS50005">
    <property type="entry name" value="TPR"/>
    <property type="match status" value="1"/>
</dbReference>
<dbReference type="InterPro" id="IPR011990">
    <property type="entry name" value="TPR-like_helical_dom_sf"/>
</dbReference>
<dbReference type="SUPFAM" id="SSF47413">
    <property type="entry name" value="lambda repressor-like DNA-binding domains"/>
    <property type="match status" value="1"/>
</dbReference>
<reference evidence="3 4" key="1">
    <citation type="submission" date="2019-10" db="EMBL/GenBank/DDBJ databases">
        <title>Alkaliphilus serpentinus sp. nov. and Alkaliphilus pronyensis sp. nov., two novel anaerobic alkaliphilic species isolated from the serpentinized-hosted hydrothermal field of the Prony Bay (New Caledonia).</title>
        <authorList>
            <person name="Postec A."/>
        </authorList>
    </citation>
    <scope>NUCLEOTIDE SEQUENCE [LARGE SCALE GENOMIC DNA]</scope>
    <source>
        <strain evidence="3 4">LacV</strain>
    </source>
</reference>
<comment type="caution">
    <text evidence="3">The sequence shown here is derived from an EMBL/GenBank/DDBJ whole genome shotgun (WGS) entry which is preliminary data.</text>
</comment>
<dbReference type="GO" id="GO:0003677">
    <property type="term" value="F:DNA binding"/>
    <property type="evidence" value="ECO:0007669"/>
    <property type="project" value="InterPro"/>
</dbReference>
<sequence>MEIISQGEKIKRLRKMIGLKQEDLASHKITRSLISMIENGKRGLTFDTANIIVQKLNKYSNSFDKPITVEYLMETEVDQAKYFANYELIRVDKLILESAFSNYHYTMECIENTTKIIELWKLNEYLPKLHVLKGKLYYNTHQYDNARESFQEAICVYSNEENHEEISSLYNLLGKCYFTELFIDKAVYFFQKSYEIATINKCCREIRMMALFNLVLSYYEAKQYNTSLKYISKYMMLNENRLSSNTYDELLIIEASIYSEIGNSKGAEDIFSMLLNRRDSFSTNTLALLYLKLSIFYRQDSNYKNSLLYIKRAMKLKDGIIPTLVPKIYVALAEYHIEMKQYNGALIVLQEAKGICEVISNNEGLIDVFFLKASIYMKIGEGVSLAEAYLKKAEAIILGKAIIIRVKLQQLYSYYTELYYITQNADKFYQYNEMIRNLSIF</sequence>